<proteinExistence type="inferred from homology"/>
<dbReference type="InterPro" id="IPR036291">
    <property type="entry name" value="NAD(P)-bd_dom_sf"/>
</dbReference>
<dbReference type="RefSeq" id="XP_056749361.1">
    <property type="nucleotide sequence ID" value="XM_056900693.1"/>
</dbReference>
<comment type="similarity">
    <text evidence="1">Belongs to the NmrA-type oxidoreductase family. Isoflavone reductase subfamily.</text>
</comment>
<keyword evidence="6" id="KW-1185">Reference proteome</keyword>
<evidence type="ECO:0000259" key="4">
    <source>
        <dbReference type="Pfam" id="PF05368"/>
    </source>
</evidence>
<dbReference type="GO" id="GO:0016491">
    <property type="term" value="F:oxidoreductase activity"/>
    <property type="evidence" value="ECO:0007669"/>
    <property type="project" value="UniProtKB-KW"/>
</dbReference>
<dbReference type="Gene3D" id="3.90.25.10">
    <property type="entry name" value="UDP-galactose 4-epimerase, domain 1"/>
    <property type="match status" value="1"/>
</dbReference>
<accession>A0AAD6DTV3</accession>
<dbReference type="PANTHER" id="PTHR47706">
    <property type="entry name" value="NMRA-LIKE FAMILY PROTEIN"/>
    <property type="match status" value="1"/>
</dbReference>
<dbReference type="Gene3D" id="3.40.50.720">
    <property type="entry name" value="NAD(P)-binding Rossmann-like Domain"/>
    <property type="match status" value="1"/>
</dbReference>
<evidence type="ECO:0000313" key="6">
    <source>
        <dbReference type="Proteomes" id="UP001213799"/>
    </source>
</evidence>
<organism evidence="5 6">
    <name type="scientific">Penicillium hordei</name>
    <dbReference type="NCBI Taxonomy" id="40994"/>
    <lineage>
        <taxon>Eukaryota</taxon>
        <taxon>Fungi</taxon>
        <taxon>Dikarya</taxon>
        <taxon>Ascomycota</taxon>
        <taxon>Pezizomycotina</taxon>
        <taxon>Eurotiomycetes</taxon>
        <taxon>Eurotiomycetidae</taxon>
        <taxon>Eurotiales</taxon>
        <taxon>Aspergillaceae</taxon>
        <taxon>Penicillium</taxon>
    </lineage>
</organism>
<gene>
    <name evidence="5" type="ORF">N7537_009639</name>
</gene>
<dbReference type="EMBL" id="JAQJAE010000005">
    <property type="protein sequence ID" value="KAJ5592735.1"/>
    <property type="molecule type" value="Genomic_DNA"/>
</dbReference>
<feature type="domain" description="NmrA-like" evidence="4">
    <location>
        <begin position="7"/>
        <end position="265"/>
    </location>
</feature>
<evidence type="ECO:0000256" key="1">
    <source>
        <dbReference type="ARBA" id="ARBA00005725"/>
    </source>
</evidence>
<dbReference type="Proteomes" id="UP001213799">
    <property type="component" value="Unassembled WGS sequence"/>
</dbReference>
<dbReference type="Pfam" id="PF05368">
    <property type="entry name" value="NmrA"/>
    <property type="match status" value="1"/>
</dbReference>
<evidence type="ECO:0000256" key="2">
    <source>
        <dbReference type="ARBA" id="ARBA00022857"/>
    </source>
</evidence>
<dbReference type="GeneID" id="81590935"/>
<name>A0AAD6DTV3_9EURO</name>
<sequence length="315" mass="35553">MTIAIAGCGPVGITILETLLESSKYQGQIVILTRTQNLRSTPLLNRTTQIKVDYNDVHSTTTQLEAHQVHTVICTFGVGSVEAFQAELDLIKACERSVVTRRFIPSEYSFPHEASPDIYPEGQYFIDVVKALKKANLEYTRIFVGTFMDYWGMPNTRTHIGYFGFGVEISSARALIPGDGNDVFTVTYSYDMARFIVGLLDLESWPETCHFSGDDITFNQILDQAQRLRGKKFDVTYVSVDRVKKNQVPPVPQSQEAYYDSEMVEWLTHYMSLALIHGEMELPRQGRMNTALPHIQPISISEFLTHAWSTTSSST</sequence>
<dbReference type="PANTHER" id="PTHR47706:SF4">
    <property type="entry name" value="NMRA-LIKE DOMAIN-CONTAINING PROTEIN"/>
    <property type="match status" value="1"/>
</dbReference>
<protein>
    <recommendedName>
        <fullName evidence="4">NmrA-like domain-containing protein</fullName>
    </recommendedName>
</protein>
<reference evidence="5" key="2">
    <citation type="submission" date="2023-01" db="EMBL/GenBank/DDBJ databases">
        <authorList>
            <person name="Petersen C."/>
        </authorList>
    </citation>
    <scope>NUCLEOTIDE SEQUENCE</scope>
    <source>
        <strain evidence="5">IBT 12815</strain>
    </source>
</reference>
<dbReference type="InterPro" id="IPR008030">
    <property type="entry name" value="NmrA-like"/>
</dbReference>
<keyword evidence="3" id="KW-0560">Oxidoreductase</keyword>
<reference evidence="5" key="1">
    <citation type="journal article" date="2023" name="IMA Fungus">
        <title>Comparative genomic study of the Penicillium genus elucidates a diverse pangenome and 15 lateral gene transfer events.</title>
        <authorList>
            <person name="Petersen C."/>
            <person name="Sorensen T."/>
            <person name="Nielsen M.R."/>
            <person name="Sondergaard T.E."/>
            <person name="Sorensen J.L."/>
            <person name="Fitzpatrick D.A."/>
            <person name="Frisvad J.C."/>
            <person name="Nielsen K.L."/>
        </authorList>
    </citation>
    <scope>NUCLEOTIDE SEQUENCE</scope>
    <source>
        <strain evidence="5">IBT 12815</strain>
    </source>
</reference>
<evidence type="ECO:0000256" key="3">
    <source>
        <dbReference type="ARBA" id="ARBA00023002"/>
    </source>
</evidence>
<dbReference type="SUPFAM" id="SSF51735">
    <property type="entry name" value="NAD(P)-binding Rossmann-fold domains"/>
    <property type="match status" value="1"/>
</dbReference>
<dbReference type="AlphaFoldDB" id="A0AAD6DTV3"/>
<comment type="caution">
    <text evidence="5">The sequence shown here is derived from an EMBL/GenBank/DDBJ whole genome shotgun (WGS) entry which is preliminary data.</text>
</comment>
<keyword evidence="2" id="KW-0521">NADP</keyword>
<evidence type="ECO:0000313" key="5">
    <source>
        <dbReference type="EMBL" id="KAJ5592735.1"/>
    </source>
</evidence>
<dbReference type="InterPro" id="IPR051609">
    <property type="entry name" value="NmrA/Isoflavone_reductase-like"/>
</dbReference>